<dbReference type="EMBL" id="VTYF01000001">
    <property type="protein sequence ID" value="NOI07650.1"/>
    <property type="molecule type" value="Genomic_DNA"/>
</dbReference>
<sequence>MKKYLTMLSLSIATFPSSATIELTEQLSLSGFGSTSWAKSDNPTTVLVNRFIGDESCFDCDTTFGMQLDYFHKAFRASAQVVKRPQDHWSSPQLEWAYLAYTYKNIEIRGGRLRLPLFLMSEYNYVGHAFTQARPPNEVYDSILGITAYNGLSARWIHDLNEQVVLTAMPFVGFKDNSDVTINERTELEIESNNTAGMNLTLSGESYRWNFSYLHGDYDQTTTLSNIEQSTPGGGTTIIDRLVETEKNNTIDLFSLGLRYELDNIVIMAEGQTSNLSSSWYATTSYNVNKLTPYIVYGQQFNSRDKKSGDSFLLGLRYDLDYNVSLNAEWQRFNAYNNSSGAFSSAPKDDSASLYTLMLNFVF</sequence>
<dbReference type="AlphaFoldDB" id="A0A0P7FWB6"/>
<dbReference type="eggNOG" id="COG3203">
    <property type="taxonomic scope" value="Bacteria"/>
</dbReference>
<dbReference type="Proteomes" id="UP000532247">
    <property type="component" value="Unassembled WGS sequence"/>
</dbReference>
<proteinExistence type="predicted"/>
<dbReference type="InterPro" id="IPR023614">
    <property type="entry name" value="Porin_dom_sf"/>
</dbReference>
<accession>A0A0P7FWB6</accession>
<comment type="caution">
    <text evidence="1">The sequence shown here is derived from an EMBL/GenBank/DDBJ whole genome shotgun (WGS) entry which is preliminary data.</text>
</comment>
<protein>
    <submittedName>
        <fullName evidence="1">Sulfate ABC transporter permease</fullName>
    </submittedName>
</protein>
<dbReference type="Gene3D" id="2.40.160.10">
    <property type="entry name" value="Porin"/>
    <property type="match status" value="1"/>
</dbReference>
<dbReference type="OrthoDB" id="197869at2"/>
<evidence type="ECO:0000313" key="2">
    <source>
        <dbReference type="Proteomes" id="UP000532247"/>
    </source>
</evidence>
<dbReference type="RefSeq" id="WP_054577886.1">
    <property type="nucleotide sequence ID" value="NZ_BTGI01000006.1"/>
</dbReference>
<gene>
    <name evidence="1" type="ORF">F0254_02070</name>
</gene>
<reference evidence="1 2" key="1">
    <citation type="submission" date="2019-09" db="EMBL/GenBank/DDBJ databases">
        <title>Draft genome sequencing and comparative genomics of hatchery-associated Vibrios.</title>
        <authorList>
            <person name="Kehlet-Delgado H."/>
            <person name="Mueller R.S."/>
        </authorList>
    </citation>
    <scope>NUCLEOTIDE SEQUENCE [LARGE SCALE GENOMIC DNA]</scope>
    <source>
        <strain evidence="1 2">081416A</strain>
    </source>
</reference>
<evidence type="ECO:0000313" key="1">
    <source>
        <dbReference type="EMBL" id="NOI07650.1"/>
    </source>
</evidence>
<organism evidence="1 2">
    <name type="scientific">Vibrio alginolyticus</name>
    <dbReference type="NCBI Taxonomy" id="663"/>
    <lineage>
        <taxon>Bacteria</taxon>
        <taxon>Pseudomonadati</taxon>
        <taxon>Pseudomonadota</taxon>
        <taxon>Gammaproteobacteria</taxon>
        <taxon>Vibrionales</taxon>
        <taxon>Vibrionaceae</taxon>
        <taxon>Vibrio</taxon>
    </lineage>
</organism>
<dbReference type="STRING" id="663.BAU10_06180"/>
<name>A0A0P7FWB6_VIBAL</name>
<dbReference type="SUPFAM" id="SSF56935">
    <property type="entry name" value="Porins"/>
    <property type="match status" value="1"/>
</dbReference>